<evidence type="ECO:0000313" key="1">
    <source>
        <dbReference type="EMBL" id="TFW32903.1"/>
    </source>
</evidence>
<dbReference type="InterPro" id="IPR006175">
    <property type="entry name" value="YjgF/YER057c/UK114"/>
</dbReference>
<name>A0A4Y9T117_9BURK</name>
<dbReference type="PANTHER" id="PTHR43857">
    <property type="entry name" value="BLR7761 PROTEIN"/>
    <property type="match status" value="1"/>
</dbReference>
<comment type="caution">
    <text evidence="1">The sequence shown here is derived from an EMBL/GenBank/DDBJ whole genome shotgun (WGS) entry which is preliminary data.</text>
</comment>
<proteinExistence type="predicted"/>
<reference evidence="1 2" key="1">
    <citation type="submission" date="2019-03" db="EMBL/GenBank/DDBJ databases">
        <title>Draft genome of Massilia hortus sp. nov., a novel bacterial species of the Oxalobacteraceae family.</title>
        <authorList>
            <person name="Peta V."/>
            <person name="Raths R."/>
            <person name="Bucking H."/>
        </authorList>
    </citation>
    <scope>NUCLEOTIDE SEQUENCE [LARGE SCALE GENOMIC DNA]</scope>
    <source>
        <strain evidence="1 2">ONC3</strain>
    </source>
</reference>
<dbReference type="OrthoDB" id="9808943at2"/>
<sequence>MNKERIISPAVVEPPEGLWSNCLRVGNIAYISGMTARGPDRETILGDNEYDQAKVVFQKIKDLVEAAGGVMNDIVKMTIFVTRIEHNTDVWRARKEFFTGDFPACTLVQVSKLAKGQILLEIEAIAHIGCSQAQVQA</sequence>
<dbReference type="RefSeq" id="WP_135189284.1">
    <property type="nucleotide sequence ID" value="NZ_SPUM01000047.1"/>
</dbReference>
<accession>A0A4Y9T117</accession>
<evidence type="ECO:0000313" key="2">
    <source>
        <dbReference type="Proteomes" id="UP000297258"/>
    </source>
</evidence>
<organism evidence="1 2">
    <name type="scientific">Massilia horti</name>
    <dbReference type="NCBI Taxonomy" id="2562153"/>
    <lineage>
        <taxon>Bacteria</taxon>
        <taxon>Pseudomonadati</taxon>
        <taxon>Pseudomonadota</taxon>
        <taxon>Betaproteobacteria</taxon>
        <taxon>Burkholderiales</taxon>
        <taxon>Oxalobacteraceae</taxon>
        <taxon>Telluria group</taxon>
        <taxon>Massilia</taxon>
    </lineage>
</organism>
<dbReference type="InterPro" id="IPR035959">
    <property type="entry name" value="RutC-like_sf"/>
</dbReference>
<dbReference type="CDD" id="cd00448">
    <property type="entry name" value="YjgF_YER057c_UK114_family"/>
    <property type="match status" value="1"/>
</dbReference>
<dbReference type="Pfam" id="PF01042">
    <property type="entry name" value="Ribonuc_L-PSP"/>
    <property type="match status" value="1"/>
</dbReference>
<dbReference type="Proteomes" id="UP000297258">
    <property type="component" value="Unassembled WGS sequence"/>
</dbReference>
<protein>
    <submittedName>
        <fullName evidence="1">RidA family protein</fullName>
    </submittedName>
</protein>
<dbReference type="AlphaFoldDB" id="A0A4Y9T117"/>
<keyword evidence="2" id="KW-1185">Reference proteome</keyword>
<dbReference type="EMBL" id="SPUM01000047">
    <property type="protein sequence ID" value="TFW32903.1"/>
    <property type="molecule type" value="Genomic_DNA"/>
</dbReference>
<dbReference type="PANTHER" id="PTHR43857:SF1">
    <property type="entry name" value="YJGH FAMILY PROTEIN"/>
    <property type="match status" value="1"/>
</dbReference>
<dbReference type="Gene3D" id="3.30.1330.40">
    <property type="entry name" value="RutC-like"/>
    <property type="match status" value="1"/>
</dbReference>
<dbReference type="SUPFAM" id="SSF55298">
    <property type="entry name" value="YjgF-like"/>
    <property type="match status" value="1"/>
</dbReference>
<gene>
    <name evidence="1" type="ORF">E4O92_08230</name>
</gene>